<proteinExistence type="predicted"/>
<dbReference type="EMBL" id="SMRU01000029">
    <property type="protein sequence ID" value="TDF91553.1"/>
    <property type="molecule type" value="Genomic_DNA"/>
</dbReference>
<gene>
    <name evidence="1" type="ORF">E1809_20725</name>
</gene>
<evidence type="ECO:0000313" key="1">
    <source>
        <dbReference type="EMBL" id="TDF91553.1"/>
    </source>
</evidence>
<dbReference type="AlphaFoldDB" id="A0A4R5K8T6"/>
<accession>A0A4R5K8T6</accession>
<keyword evidence="2" id="KW-1185">Reference proteome</keyword>
<organism evidence="1 2">
    <name type="scientific">Arthrobacter terricola</name>
    <dbReference type="NCBI Taxonomy" id="2547396"/>
    <lineage>
        <taxon>Bacteria</taxon>
        <taxon>Bacillati</taxon>
        <taxon>Actinomycetota</taxon>
        <taxon>Actinomycetes</taxon>
        <taxon>Micrococcales</taxon>
        <taxon>Micrococcaceae</taxon>
        <taxon>Arthrobacter</taxon>
    </lineage>
</organism>
<dbReference type="RefSeq" id="WP_133206143.1">
    <property type="nucleotide sequence ID" value="NZ_SMRU01000029.1"/>
</dbReference>
<dbReference type="Proteomes" id="UP000295511">
    <property type="component" value="Unassembled WGS sequence"/>
</dbReference>
<reference evidence="1 2" key="1">
    <citation type="submission" date="2019-03" db="EMBL/GenBank/DDBJ databases">
        <title>Whole genome sequence of Arthrobacter sp JH1-1.</title>
        <authorList>
            <person name="Trinh H.N."/>
        </authorList>
    </citation>
    <scope>NUCLEOTIDE SEQUENCE [LARGE SCALE GENOMIC DNA]</scope>
    <source>
        <strain evidence="1 2">JH1-1</strain>
    </source>
</reference>
<sequence length="75" mass="7699">MAAIHRAELGLFQVPLPPGCITGALGNGSTAEPCLVDGVNVETGEQCRVGGVTVRVLDLPDGVLKSNGSMPGLRW</sequence>
<name>A0A4R5K8T6_9MICC</name>
<comment type="caution">
    <text evidence="1">The sequence shown here is derived from an EMBL/GenBank/DDBJ whole genome shotgun (WGS) entry which is preliminary data.</text>
</comment>
<evidence type="ECO:0000313" key="2">
    <source>
        <dbReference type="Proteomes" id="UP000295511"/>
    </source>
</evidence>
<protein>
    <submittedName>
        <fullName evidence="1">Uncharacterized protein</fullName>
    </submittedName>
</protein>